<keyword evidence="3" id="KW-1185">Reference proteome</keyword>
<dbReference type="Proteomes" id="UP000075809">
    <property type="component" value="Unassembled WGS sequence"/>
</dbReference>
<sequence>MMERHLRNRRRQPTIYRKRTGRRARKRDRALRGGWRSQLSSISWKKSLVSKEVGALTSLERENLITVVICMNAVGNYIPPLIIWPRKNIKLELMDNAPKVGWTFFRPRCDDRDGDEDDERVRAHFPSRRGKRVSSPAIAKGYHHRSGEFAFADPGRGQMPTICTKLAYGGGSSDAGPFSVMDDKQAKSK</sequence>
<protein>
    <submittedName>
        <fullName evidence="2">Uncharacterized protein</fullName>
    </submittedName>
</protein>
<name>A0A151WPY1_9HYME</name>
<reference evidence="2 3" key="1">
    <citation type="submission" date="2015-09" db="EMBL/GenBank/DDBJ databases">
        <title>Trachymyrmex zeteki WGS genome.</title>
        <authorList>
            <person name="Nygaard S."/>
            <person name="Hu H."/>
            <person name="Boomsma J."/>
            <person name="Zhang G."/>
        </authorList>
    </citation>
    <scope>NUCLEOTIDE SEQUENCE [LARGE SCALE GENOMIC DNA]</scope>
    <source>
        <strain evidence="2">Tzet28-1</strain>
        <tissue evidence="2">Whole body</tissue>
    </source>
</reference>
<organism evidence="2 3">
    <name type="scientific">Mycetomoellerius zeteki</name>
    <dbReference type="NCBI Taxonomy" id="64791"/>
    <lineage>
        <taxon>Eukaryota</taxon>
        <taxon>Metazoa</taxon>
        <taxon>Ecdysozoa</taxon>
        <taxon>Arthropoda</taxon>
        <taxon>Hexapoda</taxon>
        <taxon>Insecta</taxon>
        <taxon>Pterygota</taxon>
        <taxon>Neoptera</taxon>
        <taxon>Endopterygota</taxon>
        <taxon>Hymenoptera</taxon>
        <taxon>Apocrita</taxon>
        <taxon>Aculeata</taxon>
        <taxon>Formicoidea</taxon>
        <taxon>Formicidae</taxon>
        <taxon>Myrmicinae</taxon>
        <taxon>Mycetomoellerius</taxon>
    </lineage>
</organism>
<proteinExistence type="predicted"/>
<evidence type="ECO:0000256" key="1">
    <source>
        <dbReference type="SAM" id="MobiDB-lite"/>
    </source>
</evidence>
<dbReference type="AlphaFoldDB" id="A0A151WPY1"/>
<evidence type="ECO:0000313" key="3">
    <source>
        <dbReference type="Proteomes" id="UP000075809"/>
    </source>
</evidence>
<dbReference type="EMBL" id="KQ982850">
    <property type="protein sequence ID" value="KYQ49924.1"/>
    <property type="molecule type" value="Genomic_DNA"/>
</dbReference>
<evidence type="ECO:0000313" key="2">
    <source>
        <dbReference type="EMBL" id="KYQ49924.1"/>
    </source>
</evidence>
<feature type="region of interest" description="Disordered" evidence="1">
    <location>
        <begin position="170"/>
        <end position="189"/>
    </location>
</feature>
<gene>
    <name evidence="2" type="ORF">ALC60_10945</name>
</gene>
<accession>A0A151WPY1</accession>